<evidence type="ECO:0000313" key="3">
    <source>
        <dbReference type="EMBL" id="CAE0520270.1"/>
    </source>
</evidence>
<evidence type="ECO:0000256" key="2">
    <source>
        <dbReference type="SAM" id="Phobius"/>
    </source>
</evidence>
<dbReference type="GO" id="GO:0050482">
    <property type="term" value="P:arachidonate secretion"/>
    <property type="evidence" value="ECO:0007669"/>
    <property type="project" value="InterPro"/>
</dbReference>
<sequence>MSRTRPLAPSPKLPLVAATLPLLLRRPSLSPMLSLLTVPLGLPFIGGRLNHIGGLAGGTSVAAVTSSPPKQGGGTSGGHSLGCGNFCGQGWCNGGHHSEWDADGNHCGPHYGPPQMTRSGRPSCADSCCRSHDICCAPGGNNPPFSTMLTKSCNREMLNCLSHCVSSDSSCTSTGSFKFGVSVSMVSMAMGMAQDWCCGHPCPTPAELQAASARKHASTAGVAAAPAVAAQQAHAPVVSRRPPPPSPRPPPPARRRPAYGYGRWGTGWGTANTHYTGFGLVAEAAASVPTAGGPGGLTLLLAGLAGFVLAVVVVVKKGLRKAGAGEGSAAAELY</sequence>
<keyword evidence="2" id="KW-0812">Transmembrane</keyword>
<keyword evidence="2" id="KW-0472">Membrane</keyword>
<dbReference type="SUPFAM" id="SSF48619">
    <property type="entry name" value="Phospholipase A2, PLA2"/>
    <property type="match status" value="1"/>
</dbReference>
<feature type="region of interest" description="Disordered" evidence="1">
    <location>
        <begin position="232"/>
        <end position="259"/>
    </location>
</feature>
<evidence type="ECO:0008006" key="4">
    <source>
        <dbReference type="Google" id="ProtNLM"/>
    </source>
</evidence>
<dbReference type="GO" id="GO:0006644">
    <property type="term" value="P:phospholipid metabolic process"/>
    <property type="evidence" value="ECO:0007669"/>
    <property type="project" value="InterPro"/>
</dbReference>
<dbReference type="Gene3D" id="1.20.90.10">
    <property type="entry name" value="Phospholipase A2 domain"/>
    <property type="match status" value="1"/>
</dbReference>
<gene>
    <name evidence="3" type="ORF">EHUX00137_LOCUS212</name>
</gene>
<dbReference type="EMBL" id="HBIR01000283">
    <property type="protein sequence ID" value="CAE0520270.1"/>
    <property type="molecule type" value="Transcribed_RNA"/>
</dbReference>
<protein>
    <recommendedName>
        <fullName evidence="4">Phospholipase A2 domain-containing protein</fullName>
    </recommendedName>
</protein>
<evidence type="ECO:0000256" key="1">
    <source>
        <dbReference type="SAM" id="MobiDB-lite"/>
    </source>
</evidence>
<dbReference type="AlphaFoldDB" id="A0A7S3RCT7"/>
<name>A0A7S3RCT7_EMIHU</name>
<dbReference type="InterPro" id="IPR036444">
    <property type="entry name" value="PLipase_A2_dom_sf"/>
</dbReference>
<dbReference type="GO" id="GO:0004623">
    <property type="term" value="F:phospholipase A2 activity"/>
    <property type="evidence" value="ECO:0007669"/>
    <property type="project" value="InterPro"/>
</dbReference>
<keyword evidence="2" id="KW-1133">Transmembrane helix</keyword>
<feature type="transmembrane region" description="Helical" evidence="2">
    <location>
        <begin position="296"/>
        <end position="315"/>
    </location>
</feature>
<organism evidence="3">
    <name type="scientific">Emiliania huxleyi</name>
    <name type="common">Coccolithophore</name>
    <name type="synonym">Pontosphaera huxleyi</name>
    <dbReference type="NCBI Taxonomy" id="2903"/>
    <lineage>
        <taxon>Eukaryota</taxon>
        <taxon>Haptista</taxon>
        <taxon>Haptophyta</taxon>
        <taxon>Prymnesiophyceae</taxon>
        <taxon>Isochrysidales</taxon>
        <taxon>Noelaerhabdaceae</taxon>
        <taxon>Emiliania</taxon>
    </lineage>
</organism>
<proteinExistence type="predicted"/>
<feature type="compositionally biased region" description="Pro residues" evidence="1">
    <location>
        <begin position="241"/>
        <end position="252"/>
    </location>
</feature>
<accession>A0A7S3RCT7</accession>
<reference evidence="3" key="1">
    <citation type="submission" date="2021-01" db="EMBL/GenBank/DDBJ databases">
        <authorList>
            <person name="Corre E."/>
            <person name="Pelletier E."/>
            <person name="Niang G."/>
            <person name="Scheremetjew M."/>
            <person name="Finn R."/>
            <person name="Kale V."/>
            <person name="Holt S."/>
            <person name="Cochrane G."/>
            <person name="Meng A."/>
            <person name="Brown T."/>
            <person name="Cohen L."/>
        </authorList>
    </citation>
    <scope>NUCLEOTIDE SEQUENCE</scope>
    <source>
        <strain evidence="3">379</strain>
    </source>
</reference>